<keyword evidence="2" id="KW-1133">Transmembrane helix</keyword>
<dbReference type="AlphaFoldDB" id="A0A8B8C1Q6"/>
<feature type="region of interest" description="Disordered" evidence="1">
    <location>
        <begin position="369"/>
        <end position="395"/>
    </location>
</feature>
<feature type="transmembrane region" description="Helical" evidence="2">
    <location>
        <begin position="95"/>
        <end position="116"/>
    </location>
</feature>
<feature type="region of interest" description="Disordered" evidence="1">
    <location>
        <begin position="19"/>
        <end position="38"/>
    </location>
</feature>
<protein>
    <submittedName>
        <fullName evidence="4">Uncharacterized protein LOC111115161</fullName>
    </submittedName>
</protein>
<keyword evidence="2" id="KW-0812">Transmembrane</keyword>
<feature type="transmembrane region" description="Helical" evidence="2">
    <location>
        <begin position="324"/>
        <end position="340"/>
    </location>
</feature>
<feature type="transmembrane region" description="Helical" evidence="2">
    <location>
        <begin position="49"/>
        <end position="74"/>
    </location>
</feature>
<accession>A0A8B8C1Q6</accession>
<dbReference type="RefSeq" id="XP_022309510.1">
    <property type="nucleotide sequence ID" value="XM_022453802.1"/>
</dbReference>
<gene>
    <name evidence="4" type="primary">LOC111115161</name>
</gene>
<sequence length="395" mass="46081">METDENVYEETDEKVEMQEIQEHARHGLPDPEIPDIQEPEELGPQERRFHVYTVTRVVCIPLILINVALDWAVYADLKDDCIECKLLLIGECKDIFMRATVFGLLLSLLQIGNIIYQLRVNFNPIYKYEEPLNYMDGRTEVLLQLLLSEIPQLLILRRHDEHCEKAKCSNAYTPETSLRVACAVIGMLSCFFRFNFSLPISTFGRRRVKNEYDVFKLSKGSRLLQFVILIDETLPRVLGFAGLGFLCICRKIKIPCIIGTCICDHLTPIWRWAYCVLECWVCRFTFCPKRERGEVWLVNRTRACRRRPGFFCFNKEDPFWLGEYSTYFLVIGVGLVMWYLELHNCEFKSKGPSAIIKLISELIAKKNPNPSNDQSYPGSRYDDYSNDQNDGNWRF</sequence>
<dbReference type="Proteomes" id="UP000694844">
    <property type="component" value="Chromosome 9"/>
</dbReference>
<dbReference type="OrthoDB" id="6199062at2759"/>
<evidence type="ECO:0000313" key="4">
    <source>
        <dbReference type="RefSeq" id="XP_022309510.1"/>
    </source>
</evidence>
<dbReference type="KEGG" id="cvn:111115161"/>
<proteinExistence type="predicted"/>
<evidence type="ECO:0000256" key="1">
    <source>
        <dbReference type="SAM" id="MobiDB-lite"/>
    </source>
</evidence>
<feature type="compositionally biased region" description="Basic and acidic residues" evidence="1">
    <location>
        <begin position="19"/>
        <end position="29"/>
    </location>
</feature>
<organism evidence="3 4">
    <name type="scientific">Crassostrea virginica</name>
    <name type="common">Eastern oyster</name>
    <dbReference type="NCBI Taxonomy" id="6565"/>
    <lineage>
        <taxon>Eukaryota</taxon>
        <taxon>Metazoa</taxon>
        <taxon>Spiralia</taxon>
        <taxon>Lophotrochozoa</taxon>
        <taxon>Mollusca</taxon>
        <taxon>Bivalvia</taxon>
        <taxon>Autobranchia</taxon>
        <taxon>Pteriomorphia</taxon>
        <taxon>Ostreida</taxon>
        <taxon>Ostreoidea</taxon>
        <taxon>Ostreidae</taxon>
        <taxon>Crassostrea</taxon>
    </lineage>
</organism>
<evidence type="ECO:0000313" key="3">
    <source>
        <dbReference type="Proteomes" id="UP000694844"/>
    </source>
</evidence>
<keyword evidence="2" id="KW-0472">Membrane</keyword>
<reference evidence="4" key="1">
    <citation type="submission" date="2025-08" db="UniProtKB">
        <authorList>
            <consortium name="RefSeq"/>
        </authorList>
    </citation>
    <scope>IDENTIFICATION</scope>
    <source>
        <tissue evidence="4">Whole sample</tissue>
    </source>
</reference>
<dbReference type="GeneID" id="111115161"/>
<feature type="compositionally biased region" description="Polar residues" evidence="1">
    <location>
        <begin position="386"/>
        <end position="395"/>
    </location>
</feature>
<name>A0A8B8C1Q6_CRAVI</name>
<evidence type="ECO:0000256" key="2">
    <source>
        <dbReference type="SAM" id="Phobius"/>
    </source>
</evidence>
<keyword evidence="3" id="KW-1185">Reference proteome</keyword>